<organism evidence="7 8">
    <name type="scientific">Sphingomonas horti</name>
    <dbReference type="NCBI Taxonomy" id="2682842"/>
    <lineage>
        <taxon>Bacteria</taxon>
        <taxon>Pseudomonadati</taxon>
        <taxon>Pseudomonadota</taxon>
        <taxon>Alphaproteobacteria</taxon>
        <taxon>Sphingomonadales</taxon>
        <taxon>Sphingomonadaceae</taxon>
        <taxon>Sphingomonas</taxon>
    </lineage>
</organism>
<evidence type="ECO:0000256" key="1">
    <source>
        <dbReference type="ARBA" id="ARBA00004442"/>
    </source>
</evidence>
<dbReference type="Pfam" id="PF06629">
    <property type="entry name" value="MipA"/>
    <property type="match status" value="1"/>
</dbReference>
<evidence type="ECO:0000256" key="3">
    <source>
        <dbReference type="ARBA" id="ARBA00022729"/>
    </source>
</evidence>
<evidence type="ECO:0000256" key="6">
    <source>
        <dbReference type="SAM" id="Phobius"/>
    </source>
</evidence>
<keyword evidence="6" id="KW-1133">Transmembrane helix</keyword>
<dbReference type="EMBL" id="WQMS01000016">
    <property type="protein sequence ID" value="MVO78842.1"/>
    <property type="molecule type" value="Genomic_DNA"/>
</dbReference>
<accession>A0A6I4J2D2</accession>
<dbReference type="PANTHER" id="PTHR38776">
    <property type="entry name" value="MLTA-INTERACTING PROTEIN-RELATED"/>
    <property type="match status" value="1"/>
</dbReference>
<keyword evidence="6" id="KW-0812">Transmembrane</keyword>
<keyword evidence="8" id="KW-1185">Reference proteome</keyword>
<comment type="subcellular location">
    <subcellularLocation>
        <location evidence="1">Cell outer membrane</location>
    </subcellularLocation>
</comment>
<evidence type="ECO:0000256" key="4">
    <source>
        <dbReference type="ARBA" id="ARBA00023136"/>
    </source>
</evidence>
<dbReference type="Proteomes" id="UP000441389">
    <property type="component" value="Unassembled WGS sequence"/>
</dbReference>
<protein>
    <submittedName>
        <fullName evidence="7">MipA/OmpV family protein</fullName>
    </submittedName>
</protein>
<dbReference type="AlphaFoldDB" id="A0A6I4J2D2"/>
<evidence type="ECO:0000313" key="7">
    <source>
        <dbReference type="EMBL" id="MVO78842.1"/>
    </source>
</evidence>
<name>A0A6I4J2D2_9SPHN</name>
<keyword evidence="3" id="KW-0732">Signal</keyword>
<evidence type="ECO:0000313" key="8">
    <source>
        <dbReference type="Proteomes" id="UP000441389"/>
    </source>
</evidence>
<feature type="transmembrane region" description="Helical" evidence="6">
    <location>
        <begin position="27"/>
        <end position="45"/>
    </location>
</feature>
<comment type="caution">
    <text evidence="7">The sequence shown here is derived from an EMBL/GenBank/DDBJ whole genome shotgun (WGS) entry which is preliminary data.</text>
</comment>
<evidence type="ECO:0000256" key="2">
    <source>
        <dbReference type="ARBA" id="ARBA00005722"/>
    </source>
</evidence>
<reference evidence="7 8" key="1">
    <citation type="submission" date="2019-12" db="EMBL/GenBank/DDBJ databases">
        <authorList>
            <person name="Huq M.A."/>
        </authorList>
    </citation>
    <scope>NUCLEOTIDE SEQUENCE [LARGE SCALE GENOMIC DNA]</scope>
    <source>
        <strain evidence="7 8">MAH-20</strain>
    </source>
</reference>
<gene>
    <name evidence="7" type="ORF">GON01_12975</name>
</gene>
<keyword evidence="5" id="KW-0998">Cell outer membrane</keyword>
<proteinExistence type="inferred from homology"/>
<dbReference type="PANTHER" id="PTHR38776:SF1">
    <property type="entry name" value="MLTA-INTERACTING PROTEIN-RELATED"/>
    <property type="match status" value="1"/>
</dbReference>
<comment type="similarity">
    <text evidence="2">Belongs to the MipA/OmpV family.</text>
</comment>
<keyword evidence="4 6" id="KW-0472">Membrane</keyword>
<evidence type="ECO:0000256" key="5">
    <source>
        <dbReference type="ARBA" id="ARBA00023237"/>
    </source>
</evidence>
<sequence length="303" mass="31555">MALAASTTQLIAVPYVARPYRKHRGRFVKPVLIVVASLAAAPAAAQTAIADPLLKETVTIAAGAAYIPSYVGSDDYLVAPALGARGSVSGFNFQFRGTEASVDLIRNRDPHAVDFQLGPVAGVNLNRTRSIKDAQVKALGKLDTAIELGGYVGIGKTGVITSAYDTLSASVTYTHDVAGAHGSYQITPAITYGTPLSRKAYVLVSGYADYVGRDYGDYYFTVTPAGAVASGLPAFSARKGGMLGWGATTLVNLSLTGDLTGGLSLVGGGGYYRVHGRYARSPIVAIAGDRDQWYGGLGLAYTF</sequence>
<dbReference type="InterPro" id="IPR010583">
    <property type="entry name" value="MipA"/>
</dbReference>
<dbReference type="GO" id="GO:0009279">
    <property type="term" value="C:cell outer membrane"/>
    <property type="evidence" value="ECO:0007669"/>
    <property type="project" value="UniProtKB-SubCell"/>
</dbReference>